<sequence>MTTYLGPSGILDKRKEYFYPCTAHFYERPPQLVRGDMQYLYDSTGKAYTDFFSGVSVVACGHCNPAITAATIKQLETLQHTCTIYLTEPNVALAEKMASVLPGNMKRTFFVNSGSEANEAALTLARLATGKKEFIALEYGLHGRTFLTMSVTGIPMWRSDNYLEEGVSFIPRPYDPNLNEQEAVERSLSALRKVLEEKGDRIAAMIVEPMQGNGGIVPAPLSYFTEVKKLLEKHHVLLIADEIQTGFGRTGKMFAIDHYGIVPDILTMAKALGNGVPIAAFATTDEIAAHYNRPSASTLGGNPVSSMTALAVLSYIENEQLIARAEQLGKQLKEGLLFIQTAYRAAITDVRGLGLMIGMELYANEPEKAAPLVDSILEEMKDRGFIIGKNGVNRNVIAFQPPLVITEQDITNMLEALADTLKRLL</sequence>
<evidence type="ECO:0000313" key="10">
    <source>
        <dbReference type="EMBL" id="AIG25414.1"/>
    </source>
</evidence>
<keyword evidence="7 9" id="KW-0663">Pyridoxal phosphate</keyword>
<evidence type="ECO:0000313" key="11">
    <source>
        <dbReference type="Proteomes" id="UP000005850"/>
    </source>
</evidence>
<dbReference type="EC" id="2.6.1.44" evidence="4"/>
<comment type="subunit">
    <text evidence="3">Homotetramer.</text>
</comment>
<dbReference type="GO" id="GO:0008453">
    <property type="term" value="F:alanine-glyoxylate transaminase activity"/>
    <property type="evidence" value="ECO:0007669"/>
    <property type="project" value="UniProtKB-EC"/>
</dbReference>
<protein>
    <recommendedName>
        <fullName evidence="4">alanine--glyoxylate transaminase</fullName>
        <ecNumber evidence="4">2.6.1.44</ecNumber>
    </recommendedName>
</protein>
<name>A0A075R0M9_BRELA</name>
<keyword evidence="6 10" id="KW-0808">Transferase</keyword>
<reference evidence="10 11" key="1">
    <citation type="journal article" date="2011" name="J. Bacteriol.">
        <title>Genome sequence of Brevibacillus laterosporus LMG 15441, a pathogen of invertebrates.</title>
        <authorList>
            <person name="Djukic M."/>
            <person name="Poehlein A."/>
            <person name="Thurmer A."/>
            <person name="Daniel R."/>
        </authorList>
    </citation>
    <scope>NUCLEOTIDE SEQUENCE [LARGE SCALE GENOMIC DNA]</scope>
    <source>
        <strain evidence="10 11">LMG 15441</strain>
    </source>
</reference>
<evidence type="ECO:0000256" key="2">
    <source>
        <dbReference type="ARBA" id="ARBA00008954"/>
    </source>
</evidence>
<comment type="similarity">
    <text evidence="2 9">Belongs to the class-III pyridoxal-phosphate-dependent aminotransferase family.</text>
</comment>
<dbReference type="InterPro" id="IPR015424">
    <property type="entry name" value="PyrdxlP-dep_Trfase"/>
</dbReference>
<evidence type="ECO:0000256" key="1">
    <source>
        <dbReference type="ARBA" id="ARBA00001933"/>
    </source>
</evidence>
<accession>A0A075R0M9</accession>
<dbReference type="InterPro" id="IPR005814">
    <property type="entry name" value="Aminotrans_3"/>
</dbReference>
<proteinExistence type="inferred from homology"/>
<dbReference type="RefSeq" id="WP_003335054.1">
    <property type="nucleotide sequence ID" value="NZ_CP007806.1"/>
</dbReference>
<evidence type="ECO:0000256" key="7">
    <source>
        <dbReference type="ARBA" id="ARBA00022898"/>
    </source>
</evidence>
<evidence type="ECO:0000256" key="6">
    <source>
        <dbReference type="ARBA" id="ARBA00022679"/>
    </source>
</evidence>
<dbReference type="PANTHER" id="PTHR45688">
    <property type="match status" value="1"/>
</dbReference>
<dbReference type="FunFam" id="3.40.640.10:FF:000004">
    <property type="entry name" value="Acetylornithine aminotransferase"/>
    <property type="match status" value="1"/>
</dbReference>
<gene>
    <name evidence="10" type="ORF">BRLA_c010740</name>
</gene>
<dbReference type="InterPro" id="IPR049704">
    <property type="entry name" value="Aminotrans_3_PPA_site"/>
</dbReference>
<dbReference type="eggNOG" id="COG0160">
    <property type="taxonomic scope" value="Bacteria"/>
</dbReference>
<dbReference type="EMBL" id="CP007806">
    <property type="protein sequence ID" value="AIG25414.1"/>
    <property type="molecule type" value="Genomic_DNA"/>
</dbReference>
<dbReference type="HOGENOM" id="CLU_016922_10_0_9"/>
<organism evidence="10 11">
    <name type="scientific">Brevibacillus laterosporus LMG 15441</name>
    <dbReference type="NCBI Taxonomy" id="1042163"/>
    <lineage>
        <taxon>Bacteria</taxon>
        <taxon>Bacillati</taxon>
        <taxon>Bacillota</taxon>
        <taxon>Bacilli</taxon>
        <taxon>Bacillales</taxon>
        <taxon>Paenibacillaceae</taxon>
        <taxon>Brevibacillus</taxon>
    </lineage>
</organism>
<keyword evidence="11" id="KW-1185">Reference proteome</keyword>
<dbReference type="Gene3D" id="3.40.640.10">
    <property type="entry name" value="Type I PLP-dependent aspartate aminotransferase-like (Major domain)"/>
    <property type="match status" value="1"/>
</dbReference>
<dbReference type="PANTHER" id="PTHR45688:SF3">
    <property type="entry name" value="ALANINE--GLYOXYLATE AMINOTRANSFERASE 2, MITOCHONDRIAL"/>
    <property type="match status" value="1"/>
</dbReference>
<evidence type="ECO:0000256" key="3">
    <source>
        <dbReference type="ARBA" id="ARBA00011881"/>
    </source>
</evidence>
<keyword evidence="5 10" id="KW-0032">Aminotransferase</keyword>
<comment type="cofactor">
    <cofactor evidence="1">
        <name>pyridoxal 5'-phosphate</name>
        <dbReference type="ChEBI" id="CHEBI:597326"/>
    </cofactor>
</comment>
<evidence type="ECO:0000256" key="5">
    <source>
        <dbReference type="ARBA" id="ARBA00022576"/>
    </source>
</evidence>
<dbReference type="SUPFAM" id="SSF53383">
    <property type="entry name" value="PLP-dependent transferases"/>
    <property type="match status" value="1"/>
</dbReference>
<dbReference type="CDD" id="cd00610">
    <property type="entry name" value="OAT_like"/>
    <property type="match status" value="1"/>
</dbReference>
<dbReference type="STRING" id="1042163.BRLA_c010740"/>
<dbReference type="PIRSF" id="PIRSF000521">
    <property type="entry name" value="Transaminase_4ab_Lys_Orn"/>
    <property type="match status" value="1"/>
</dbReference>
<dbReference type="Gene3D" id="3.90.1150.10">
    <property type="entry name" value="Aspartate Aminotransferase, domain 1"/>
    <property type="match status" value="1"/>
</dbReference>
<dbReference type="InterPro" id="IPR015422">
    <property type="entry name" value="PyrdxlP-dep_Trfase_small"/>
</dbReference>
<evidence type="ECO:0000256" key="8">
    <source>
        <dbReference type="ARBA" id="ARBA00022946"/>
    </source>
</evidence>
<dbReference type="PROSITE" id="PS00600">
    <property type="entry name" value="AA_TRANSFER_CLASS_3"/>
    <property type="match status" value="1"/>
</dbReference>
<dbReference type="AlphaFoldDB" id="A0A075R0M9"/>
<evidence type="ECO:0000256" key="9">
    <source>
        <dbReference type="RuleBase" id="RU003560"/>
    </source>
</evidence>
<dbReference type="GO" id="GO:0030170">
    <property type="term" value="F:pyridoxal phosphate binding"/>
    <property type="evidence" value="ECO:0007669"/>
    <property type="project" value="InterPro"/>
</dbReference>
<dbReference type="Proteomes" id="UP000005850">
    <property type="component" value="Chromosome"/>
</dbReference>
<evidence type="ECO:0000256" key="4">
    <source>
        <dbReference type="ARBA" id="ARBA00013049"/>
    </source>
</evidence>
<dbReference type="Pfam" id="PF00202">
    <property type="entry name" value="Aminotran_3"/>
    <property type="match status" value="1"/>
</dbReference>
<keyword evidence="8" id="KW-0809">Transit peptide</keyword>
<dbReference type="InterPro" id="IPR015421">
    <property type="entry name" value="PyrdxlP-dep_Trfase_major"/>
</dbReference>
<dbReference type="KEGG" id="blr:BRLA_c010740"/>